<feature type="region of interest" description="Disordered" evidence="2">
    <location>
        <begin position="484"/>
        <end position="519"/>
    </location>
</feature>
<feature type="compositionally biased region" description="Pro residues" evidence="2">
    <location>
        <begin position="628"/>
        <end position="637"/>
    </location>
</feature>
<comment type="caution">
    <text evidence="3">The sequence shown here is derived from an EMBL/GenBank/DDBJ whole genome shotgun (WGS) entry which is preliminary data.</text>
</comment>
<evidence type="ECO:0000256" key="2">
    <source>
        <dbReference type="SAM" id="MobiDB-lite"/>
    </source>
</evidence>
<dbReference type="Proteomes" id="UP001215280">
    <property type="component" value="Unassembled WGS sequence"/>
</dbReference>
<name>A0AAD7K0Y5_9AGAR</name>
<reference evidence="3" key="1">
    <citation type="submission" date="2023-03" db="EMBL/GenBank/DDBJ databases">
        <title>Massive genome expansion in bonnet fungi (Mycena s.s.) driven by repeated elements and novel gene families across ecological guilds.</title>
        <authorList>
            <consortium name="Lawrence Berkeley National Laboratory"/>
            <person name="Harder C.B."/>
            <person name="Miyauchi S."/>
            <person name="Viragh M."/>
            <person name="Kuo A."/>
            <person name="Thoen E."/>
            <person name="Andreopoulos B."/>
            <person name="Lu D."/>
            <person name="Skrede I."/>
            <person name="Drula E."/>
            <person name="Henrissat B."/>
            <person name="Morin E."/>
            <person name="Kohler A."/>
            <person name="Barry K."/>
            <person name="LaButti K."/>
            <person name="Morin E."/>
            <person name="Salamov A."/>
            <person name="Lipzen A."/>
            <person name="Mereny Z."/>
            <person name="Hegedus B."/>
            <person name="Baldrian P."/>
            <person name="Stursova M."/>
            <person name="Weitz H."/>
            <person name="Taylor A."/>
            <person name="Grigoriev I.V."/>
            <person name="Nagy L.G."/>
            <person name="Martin F."/>
            <person name="Kauserud H."/>
        </authorList>
    </citation>
    <scope>NUCLEOTIDE SEQUENCE</scope>
    <source>
        <strain evidence="3">CBHHK188m</strain>
    </source>
</reference>
<proteinExistence type="predicted"/>
<organism evidence="3 4">
    <name type="scientific">Mycena maculata</name>
    <dbReference type="NCBI Taxonomy" id="230809"/>
    <lineage>
        <taxon>Eukaryota</taxon>
        <taxon>Fungi</taxon>
        <taxon>Dikarya</taxon>
        <taxon>Basidiomycota</taxon>
        <taxon>Agaricomycotina</taxon>
        <taxon>Agaricomycetes</taxon>
        <taxon>Agaricomycetidae</taxon>
        <taxon>Agaricales</taxon>
        <taxon>Marasmiineae</taxon>
        <taxon>Mycenaceae</taxon>
        <taxon>Mycena</taxon>
    </lineage>
</organism>
<feature type="region of interest" description="Disordered" evidence="2">
    <location>
        <begin position="353"/>
        <end position="453"/>
    </location>
</feature>
<gene>
    <name evidence="3" type="ORF">DFH07DRAFT_952342</name>
</gene>
<protein>
    <submittedName>
        <fullName evidence="3">Uncharacterized protein</fullName>
    </submittedName>
</protein>
<feature type="compositionally biased region" description="Gly residues" evidence="2">
    <location>
        <begin position="489"/>
        <end position="498"/>
    </location>
</feature>
<evidence type="ECO:0000256" key="1">
    <source>
        <dbReference type="SAM" id="Coils"/>
    </source>
</evidence>
<dbReference type="EMBL" id="JARJLG010000015">
    <property type="protein sequence ID" value="KAJ7774630.1"/>
    <property type="molecule type" value="Genomic_DNA"/>
</dbReference>
<evidence type="ECO:0000313" key="4">
    <source>
        <dbReference type="Proteomes" id="UP001215280"/>
    </source>
</evidence>
<keyword evidence="1" id="KW-0175">Coiled coil</keyword>
<feature type="compositionally biased region" description="Low complexity" evidence="2">
    <location>
        <begin position="432"/>
        <end position="443"/>
    </location>
</feature>
<keyword evidence="4" id="KW-1185">Reference proteome</keyword>
<evidence type="ECO:0000313" key="3">
    <source>
        <dbReference type="EMBL" id="KAJ7774630.1"/>
    </source>
</evidence>
<feature type="compositionally biased region" description="Low complexity" evidence="2">
    <location>
        <begin position="638"/>
        <end position="659"/>
    </location>
</feature>
<dbReference type="AlphaFoldDB" id="A0AAD7K0Y5"/>
<feature type="coiled-coil region" evidence="1">
    <location>
        <begin position="210"/>
        <end position="237"/>
    </location>
</feature>
<feature type="region of interest" description="Disordered" evidence="2">
    <location>
        <begin position="615"/>
        <end position="739"/>
    </location>
</feature>
<accession>A0AAD7K0Y5</accession>
<feature type="compositionally biased region" description="Acidic residues" evidence="2">
    <location>
        <begin position="373"/>
        <end position="400"/>
    </location>
</feature>
<feature type="compositionally biased region" description="Basic and acidic residues" evidence="2">
    <location>
        <begin position="722"/>
        <end position="731"/>
    </location>
</feature>
<sequence length="841" mass="90353">MVASAETRRGARRKGGQWKRVARKDRRNLRLWAEGARESILKPHIPGYTDALERGWRAERDYLQRVCNEFHAKIPWRMADHEDPDLPLPEYDEFALPAVEDLDEDEVTAKRLRIETMNARLKRPLKMDRSRDPWAMLLLKLAGINSPPKARQAFQQYMHESYETEILPAVTARWAASFVEKDGVTLKSSTKPNAPFRAKVARELFAEVSVSEQAALRQRAKDDAKAAKEEYAAALKRGPSKTPEDRQRCINNLGTFMSAVLRGVCEHTGLHSVVIFGGPMPQFGGELRTAHVSYGRNHDASPCHFPNWNKARFNRDVLEFMKEYLRTAFTPAECTEAALPDAADMVVDPPSAEMLTSNLGFGDDGEAGGSNSDESDSDDSEGASDTESDTDSELEGDLLDVDTVKGWTGKGKRKRDEKEKRPRKKRREVSGAPSTSTPQTSSALPPPPPVPVQEMYMPETVIEQLAREREYNIACNNAALRQLNEDNGGDGPGLWDGLGKGRKKKNTASKSNRAPRAAVPTRRLARCQETDSGNVEIQETAGTSVVARHPSPQNAASVVPTSSTILSGLPATPPTTNVVNTANMIAVPLSSSLPLPLPNMVGAVALPLSSSLPAPPPNSLAGSTALAPPQPASPPLPAASSLPTTAAGSTTLAPPTSAAGNTVLAPPHPSANSRIAGGTPTSNGVAPPTGAAQAEYLRTARPPPAGMSGSPTSADTPPESDPSAKDGEGGEGRPQPIPPCPSNAAAWFVTVYPEISRMDLGVTFNALLKVLIELEEAYNWANPGGKGLGTMNRLAQIAAWVAAGWGSRGGSVANGVGPPIRSIASFATAFWQWWGQLQPRW</sequence>